<comment type="caution">
    <text evidence="7">The sequence shown here is derived from an EMBL/GenBank/DDBJ whole genome shotgun (WGS) entry which is preliminary data.</text>
</comment>
<evidence type="ECO:0000256" key="2">
    <source>
        <dbReference type="ARBA" id="ARBA00022692"/>
    </source>
</evidence>
<dbReference type="Proteomes" id="UP001597231">
    <property type="component" value="Unassembled WGS sequence"/>
</dbReference>
<evidence type="ECO:0000256" key="1">
    <source>
        <dbReference type="ARBA" id="ARBA00022475"/>
    </source>
</evidence>
<proteinExistence type="predicted"/>
<evidence type="ECO:0000256" key="3">
    <source>
        <dbReference type="ARBA" id="ARBA00022989"/>
    </source>
</evidence>
<evidence type="ECO:0000313" key="8">
    <source>
        <dbReference type="Proteomes" id="UP001597231"/>
    </source>
</evidence>
<dbReference type="InterPro" id="IPR010445">
    <property type="entry name" value="LapA_dom"/>
</dbReference>
<protein>
    <submittedName>
        <fullName evidence="7">Lipopolysaccharide assembly LapA domain-containing protein</fullName>
    </submittedName>
</protein>
<evidence type="ECO:0000256" key="4">
    <source>
        <dbReference type="ARBA" id="ARBA00023136"/>
    </source>
</evidence>
<dbReference type="PANTHER" id="PTHR41335">
    <property type="entry name" value="MEMBRANE PROTEIN-RELATED"/>
    <property type="match status" value="1"/>
</dbReference>
<keyword evidence="1" id="KW-1003">Cell membrane</keyword>
<reference evidence="8" key="1">
    <citation type="journal article" date="2019" name="Int. J. Syst. Evol. Microbiol.">
        <title>The Global Catalogue of Microorganisms (GCM) 10K type strain sequencing project: providing services to taxonomists for standard genome sequencing and annotation.</title>
        <authorList>
            <consortium name="The Broad Institute Genomics Platform"/>
            <consortium name="The Broad Institute Genome Sequencing Center for Infectious Disease"/>
            <person name="Wu L."/>
            <person name="Ma J."/>
        </authorList>
    </citation>
    <scope>NUCLEOTIDE SEQUENCE [LARGE SCALE GENOMIC DNA]</scope>
    <source>
        <strain evidence="8">CCUG 53915</strain>
    </source>
</reference>
<evidence type="ECO:0000256" key="5">
    <source>
        <dbReference type="SAM" id="Phobius"/>
    </source>
</evidence>
<evidence type="ECO:0000259" key="6">
    <source>
        <dbReference type="Pfam" id="PF06305"/>
    </source>
</evidence>
<dbReference type="EMBL" id="JBHTLT010000133">
    <property type="protein sequence ID" value="MFD1207004.1"/>
    <property type="molecule type" value="Genomic_DNA"/>
</dbReference>
<keyword evidence="3 5" id="KW-1133">Transmembrane helix</keyword>
<keyword evidence="4 5" id="KW-0472">Membrane</keyword>
<feature type="domain" description="Lipopolysaccharide assembly protein A" evidence="6">
    <location>
        <begin position="25"/>
        <end position="83"/>
    </location>
</feature>
<feature type="transmembrane region" description="Helical" evidence="5">
    <location>
        <begin position="38"/>
        <end position="63"/>
    </location>
</feature>
<keyword evidence="8" id="KW-1185">Reference proteome</keyword>
<keyword evidence="2 5" id="KW-0812">Transmembrane</keyword>
<dbReference type="Pfam" id="PF06305">
    <property type="entry name" value="LapA_dom"/>
    <property type="match status" value="1"/>
</dbReference>
<dbReference type="PANTHER" id="PTHR41335:SF1">
    <property type="entry name" value="MEMBRANE PROTEIN"/>
    <property type="match status" value="1"/>
</dbReference>
<gene>
    <name evidence="7" type="ORF">ACFQ38_18045</name>
</gene>
<evidence type="ECO:0000313" key="7">
    <source>
        <dbReference type="EMBL" id="MFD1207004.1"/>
    </source>
</evidence>
<organism evidence="7 8">
    <name type="scientific">Sporosarcina contaminans</name>
    <dbReference type="NCBI Taxonomy" id="633403"/>
    <lineage>
        <taxon>Bacteria</taxon>
        <taxon>Bacillati</taxon>
        <taxon>Bacillota</taxon>
        <taxon>Bacilli</taxon>
        <taxon>Bacillales</taxon>
        <taxon>Caryophanaceae</taxon>
        <taxon>Sporosarcina</taxon>
    </lineage>
</organism>
<sequence length="111" mass="12400">MMRFQWGLLVGLLFAIVIAVFAIVNVEAVKVNYLFGTAQIPLILVILIMALLGAAISGIVGMFRSVHMTRQINELKKEMTAKEIMIASQQNEIAALQHGEDFRARIRDNDE</sequence>
<name>A0ABW3U5Q5_9BACL</name>
<accession>A0ABW3U5Q5</accession>